<evidence type="ECO:0000256" key="1">
    <source>
        <dbReference type="SAM" id="Phobius"/>
    </source>
</evidence>
<reference evidence="2" key="2">
    <citation type="submission" date="2023-01" db="EMBL/GenBank/DDBJ databases">
        <title>Draft genome sequence of Algimonas porphyrae strain NBRC 108216.</title>
        <authorList>
            <person name="Sun Q."/>
            <person name="Mori K."/>
        </authorList>
    </citation>
    <scope>NUCLEOTIDE SEQUENCE</scope>
    <source>
        <strain evidence="2">NBRC 108216</strain>
    </source>
</reference>
<dbReference type="Proteomes" id="UP001161390">
    <property type="component" value="Unassembled WGS sequence"/>
</dbReference>
<feature type="transmembrane region" description="Helical" evidence="1">
    <location>
        <begin position="6"/>
        <end position="27"/>
    </location>
</feature>
<proteinExistence type="predicted"/>
<feature type="transmembrane region" description="Helical" evidence="1">
    <location>
        <begin position="34"/>
        <end position="55"/>
    </location>
</feature>
<protein>
    <submittedName>
        <fullName evidence="2">Uncharacterized protein</fullName>
    </submittedName>
</protein>
<organism evidence="2 3">
    <name type="scientific">Algimonas porphyrae</name>
    <dbReference type="NCBI Taxonomy" id="1128113"/>
    <lineage>
        <taxon>Bacteria</taxon>
        <taxon>Pseudomonadati</taxon>
        <taxon>Pseudomonadota</taxon>
        <taxon>Alphaproteobacteria</taxon>
        <taxon>Maricaulales</taxon>
        <taxon>Robiginitomaculaceae</taxon>
        <taxon>Algimonas</taxon>
    </lineage>
</organism>
<keyword evidence="1" id="KW-0812">Transmembrane</keyword>
<evidence type="ECO:0000313" key="2">
    <source>
        <dbReference type="EMBL" id="GLQ22056.1"/>
    </source>
</evidence>
<comment type="caution">
    <text evidence="2">The sequence shown here is derived from an EMBL/GenBank/DDBJ whole genome shotgun (WGS) entry which is preliminary data.</text>
</comment>
<keyword evidence="1" id="KW-0472">Membrane</keyword>
<name>A0ABQ5V652_9PROT</name>
<feature type="transmembrane region" description="Helical" evidence="1">
    <location>
        <begin position="84"/>
        <end position="107"/>
    </location>
</feature>
<keyword evidence="1" id="KW-1133">Transmembrane helix</keyword>
<gene>
    <name evidence="2" type="ORF">GCM10007854_30110</name>
</gene>
<keyword evidence="3" id="KW-1185">Reference proteome</keyword>
<dbReference type="RefSeq" id="WP_284374271.1">
    <property type="nucleotide sequence ID" value="NZ_BSNJ01000009.1"/>
</dbReference>
<evidence type="ECO:0000313" key="3">
    <source>
        <dbReference type="Proteomes" id="UP001161390"/>
    </source>
</evidence>
<reference evidence="2" key="1">
    <citation type="journal article" date="2014" name="Int. J. Syst. Evol. Microbiol.">
        <title>Complete genome of a new Firmicutes species belonging to the dominant human colonic microbiota ('Ruminococcus bicirculans') reveals two chromosomes and a selective capacity to utilize plant glucans.</title>
        <authorList>
            <consortium name="NISC Comparative Sequencing Program"/>
            <person name="Wegmann U."/>
            <person name="Louis P."/>
            <person name="Goesmann A."/>
            <person name="Henrissat B."/>
            <person name="Duncan S.H."/>
            <person name="Flint H.J."/>
        </authorList>
    </citation>
    <scope>NUCLEOTIDE SEQUENCE</scope>
    <source>
        <strain evidence="2">NBRC 108216</strain>
    </source>
</reference>
<accession>A0ABQ5V652</accession>
<sequence length="139" mass="15669">MAIRIGYGSLMLAFLTGTGFGLAAGWFVYVRRDWLVAIMFINGSAALTILFITVVMPSSSAAGSMHMSLWQFLLFVLERIGNHFLASATVWFVFSFVVGQIITLIVYQTRNPPPVIPEGRDERRRRIESEMGYTDSYFD</sequence>
<dbReference type="EMBL" id="BSNJ01000009">
    <property type="protein sequence ID" value="GLQ22056.1"/>
    <property type="molecule type" value="Genomic_DNA"/>
</dbReference>